<evidence type="ECO:0000259" key="1">
    <source>
        <dbReference type="Pfam" id="PF24735"/>
    </source>
</evidence>
<dbReference type="InterPro" id="IPR056130">
    <property type="entry name" value="DUF7713"/>
</dbReference>
<proteinExistence type="predicted"/>
<feature type="domain" description="DUF7686" evidence="1">
    <location>
        <begin position="14"/>
        <end position="83"/>
    </location>
</feature>
<gene>
    <name evidence="3" type="ORF">OM075_23230</name>
</gene>
<dbReference type="Pfam" id="PF24828">
    <property type="entry name" value="DUF7713"/>
    <property type="match status" value="1"/>
</dbReference>
<dbReference type="Proteomes" id="UP001209229">
    <property type="component" value="Unassembled WGS sequence"/>
</dbReference>
<evidence type="ECO:0000313" key="4">
    <source>
        <dbReference type="Proteomes" id="UP001209229"/>
    </source>
</evidence>
<name>A0AAE3M9Q2_9BACT</name>
<dbReference type="RefSeq" id="WP_301192950.1">
    <property type="nucleotide sequence ID" value="NZ_JAPDPJ010000105.1"/>
</dbReference>
<evidence type="ECO:0000313" key="3">
    <source>
        <dbReference type="EMBL" id="MCW3789395.1"/>
    </source>
</evidence>
<dbReference type="Pfam" id="PF24735">
    <property type="entry name" value="DUF7686"/>
    <property type="match status" value="1"/>
</dbReference>
<dbReference type="AlphaFoldDB" id="A0AAE3M9Q2"/>
<organism evidence="3 4">
    <name type="scientific">Plebeiibacterium sediminum</name>
    <dbReference type="NCBI Taxonomy" id="2992112"/>
    <lineage>
        <taxon>Bacteria</taxon>
        <taxon>Pseudomonadati</taxon>
        <taxon>Bacteroidota</taxon>
        <taxon>Bacteroidia</taxon>
        <taxon>Marinilabiliales</taxon>
        <taxon>Marinilabiliaceae</taxon>
        <taxon>Plebeiibacterium</taxon>
    </lineage>
</organism>
<dbReference type="EMBL" id="JAPDPJ010000105">
    <property type="protein sequence ID" value="MCW3789395.1"/>
    <property type="molecule type" value="Genomic_DNA"/>
</dbReference>
<dbReference type="InterPro" id="IPR056103">
    <property type="entry name" value="DUF7686"/>
</dbReference>
<reference evidence="3" key="1">
    <citation type="submission" date="2022-10" db="EMBL/GenBank/DDBJ databases">
        <authorList>
            <person name="Yu W.X."/>
        </authorList>
    </citation>
    <scope>NUCLEOTIDE SEQUENCE</scope>
    <source>
        <strain evidence="3">AAT</strain>
    </source>
</reference>
<keyword evidence="4" id="KW-1185">Reference proteome</keyword>
<protein>
    <submittedName>
        <fullName evidence="3">Uncharacterized protein</fullName>
    </submittedName>
</protein>
<comment type="caution">
    <text evidence="3">The sequence shown here is derived from an EMBL/GenBank/DDBJ whole genome shotgun (WGS) entry which is preliminary data.</text>
</comment>
<sequence length="152" mass="17524">MTTIITDPLKDGYDFFITDKWEKEYHFKIITFDVPSGKLSIAVEDAEETDNYYPRKMEVLSDYDVDIEAAELRLKAKVKNEINQKSLRMNDKGNFVVKDNSLQGVVLADWGMDISKPLFSVDGKKISAQQLSRLLSPYCSFKFRLEIIDPNE</sequence>
<feature type="domain" description="DUF7713" evidence="2">
    <location>
        <begin position="90"/>
        <end position="152"/>
    </location>
</feature>
<evidence type="ECO:0000259" key="2">
    <source>
        <dbReference type="Pfam" id="PF24828"/>
    </source>
</evidence>
<accession>A0AAE3M9Q2</accession>